<gene>
    <name evidence="1" type="ORF">V202x_44710</name>
</gene>
<proteinExistence type="predicted"/>
<keyword evidence="2" id="KW-1185">Reference proteome</keyword>
<reference evidence="1 2" key="1">
    <citation type="submission" date="2019-03" db="EMBL/GenBank/DDBJ databases">
        <title>Deep-cultivation of Planctomycetes and their phenomic and genomic characterization uncovers novel biology.</title>
        <authorList>
            <person name="Wiegand S."/>
            <person name="Jogler M."/>
            <person name="Boedeker C."/>
            <person name="Pinto D."/>
            <person name="Vollmers J."/>
            <person name="Rivas-Marin E."/>
            <person name="Kohn T."/>
            <person name="Peeters S.H."/>
            <person name="Heuer A."/>
            <person name="Rast P."/>
            <person name="Oberbeckmann S."/>
            <person name="Bunk B."/>
            <person name="Jeske O."/>
            <person name="Meyerdierks A."/>
            <person name="Storesund J.E."/>
            <person name="Kallscheuer N."/>
            <person name="Luecker S."/>
            <person name="Lage O.M."/>
            <person name="Pohl T."/>
            <person name="Merkel B.J."/>
            <person name="Hornburger P."/>
            <person name="Mueller R.-W."/>
            <person name="Bruemmer F."/>
            <person name="Labrenz M."/>
            <person name="Spormann A.M."/>
            <person name="Op den Camp H."/>
            <person name="Overmann J."/>
            <person name="Amann R."/>
            <person name="Jetten M.S.M."/>
            <person name="Mascher T."/>
            <person name="Medema M.H."/>
            <person name="Devos D.P."/>
            <person name="Kaster A.-K."/>
            <person name="Ovreas L."/>
            <person name="Rohde M."/>
            <person name="Galperin M.Y."/>
            <person name="Jogler C."/>
        </authorList>
    </citation>
    <scope>NUCLEOTIDE SEQUENCE [LARGE SCALE GENOMIC DNA]</scope>
    <source>
        <strain evidence="1 2">V202</strain>
    </source>
</reference>
<evidence type="ECO:0000313" key="2">
    <source>
        <dbReference type="Proteomes" id="UP000318384"/>
    </source>
</evidence>
<dbReference type="EMBL" id="CP037422">
    <property type="protein sequence ID" value="QDU11055.1"/>
    <property type="molecule type" value="Genomic_DNA"/>
</dbReference>
<accession>A0A517X0M1</accession>
<dbReference type="Proteomes" id="UP000318384">
    <property type="component" value="Chromosome"/>
</dbReference>
<name>A0A517X0M1_9PLAN</name>
<dbReference type="OrthoDB" id="286280at2"/>
<protein>
    <submittedName>
        <fullName evidence="1">Uncharacterized protein</fullName>
    </submittedName>
</protein>
<evidence type="ECO:0000313" key="1">
    <source>
        <dbReference type="EMBL" id="QDU11055.1"/>
    </source>
</evidence>
<organism evidence="1 2">
    <name type="scientific">Gimesia aquarii</name>
    <dbReference type="NCBI Taxonomy" id="2527964"/>
    <lineage>
        <taxon>Bacteria</taxon>
        <taxon>Pseudomonadati</taxon>
        <taxon>Planctomycetota</taxon>
        <taxon>Planctomycetia</taxon>
        <taxon>Planctomycetales</taxon>
        <taxon>Planctomycetaceae</taxon>
        <taxon>Gimesia</taxon>
    </lineage>
</organism>
<dbReference type="AlphaFoldDB" id="A0A517X0M1"/>
<sequence>MGYRVLLIAVTGKDEETIHSEYRVTPTGQYEEIAESPVTGAFLPNGAYLLYVNDDITPNEKVFARLSENAALLACYANETIMDCYVSSWFNGTEQWSVWHDAQQGLTHLETTGAVPDQLTAIRDRLFAEQNGVTDTDYIFDIPIELFVTLGGVRYNEDIPDTVPEPWQVLNRIGPKRSWWPFSRKKEIPGA</sequence>
<dbReference type="RefSeq" id="WP_145178905.1">
    <property type="nucleotide sequence ID" value="NZ_CP037422.1"/>
</dbReference>